<evidence type="ECO:0000313" key="2">
    <source>
        <dbReference type="EMBL" id="CAL5130913.1"/>
    </source>
</evidence>
<dbReference type="Pfam" id="PF11901">
    <property type="entry name" value="DM9"/>
    <property type="match status" value="1"/>
</dbReference>
<proteinExistence type="predicted"/>
<gene>
    <name evidence="2" type="ORF">CDAUBV1_LOCUS3116</name>
</gene>
<dbReference type="PANTHER" id="PTHR31649:SF1">
    <property type="entry name" value="FARNESOIC ACID O-METHYL TRANSFERASE DOMAIN-CONTAINING PROTEIN"/>
    <property type="match status" value="1"/>
</dbReference>
<accession>A0AAV2T0E4</accession>
<reference evidence="2" key="1">
    <citation type="submission" date="2024-06" db="EMBL/GenBank/DDBJ databases">
        <authorList>
            <person name="Liu X."/>
            <person name="Lenzi L."/>
            <person name="Haldenby T S."/>
            <person name="Uol C."/>
        </authorList>
    </citation>
    <scope>NUCLEOTIDE SEQUENCE</scope>
</reference>
<evidence type="ECO:0000256" key="1">
    <source>
        <dbReference type="SAM" id="MobiDB-lite"/>
    </source>
</evidence>
<dbReference type="SMART" id="SM00696">
    <property type="entry name" value="DM9"/>
    <property type="match status" value="2"/>
</dbReference>
<evidence type="ECO:0000313" key="3">
    <source>
        <dbReference type="Proteomes" id="UP001497525"/>
    </source>
</evidence>
<dbReference type="AlphaFoldDB" id="A0AAV2T0E4"/>
<sequence length="214" mass="23752">MSEGQRIPAPYPSVFPNQYPPSADQPGYQVGCPYPFWNPEMQGQQQQEQQEPHPPELAQREPVVERGGEGGDQPLSWVACNSSGPPPPNAVQTKSGGIYVIRGRYRDDLVPGKWVQSQRKGYIPYDGKEIPVENPEFLCIPKEHYCWIKSGGGEIPAGAVQGGVTSEGEPLYVAKWKVNKEKCTGKLHPSHKCAYFSWGGKEHAEKEYKVLCTV</sequence>
<feature type="compositionally biased region" description="Low complexity" evidence="1">
    <location>
        <begin position="39"/>
        <end position="49"/>
    </location>
</feature>
<dbReference type="EMBL" id="CAXLJL010000078">
    <property type="protein sequence ID" value="CAL5130913.1"/>
    <property type="molecule type" value="Genomic_DNA"/>
</dbReference>
<dbReference type="Proteomes" id="UP001497525">
    <property type="component" value="Unassembled WGS sequence"/>
</dbReference>
<dbReference type="InterPro" id="IPR006616">
    <property type="entry name" value="DM9_repeat"/>
</dbReference>
<dbReference type="PANTHER" id="PTHR31649">
    <property type="entry name" value="AGAP009604-PA"/>
    <property type="match status" value="1"/>
</dbReference>
<organism evidence="2 3">
    <name type="scientific">Calicophoron daubneyi</name>
    <name type="common">Rumen fluke</name>
    <name type="synonym">Paramphistomum daubneyi</name>
    <dbReference type="NCBI Taxonomy" id="300641"/>
    <lineage>
        <taxon>Eukaryota</taxon>
        <taxon>Metazoa</taxon>
        <taxon>Spiralia</taxon>
        <taxon>Lophotrochozoa</taxon>
        <taxon>Platyhelminthes</taxon>
        <taxon>Trematoda</taxon>
        <taxon>Digenea</taxon>
        <taxon>Plagiorchiida</taxon>
        <taxon>Pronocephalata</taxon>
        <taxon>Paramphistomoidea</taxon>
        <taxon>Paramphistomidae</taxon>
        <taxon>Calicophoron</taxon>
    </lineage>
</organism>
<feature type="region of interest" description="Disordered" evidence="1">
    <location>
        <begin position="1"/>
        <end position="94"/>
    </location>
</feature>
<protein>
    <submittedName>
        <fullName evidence="2">Uncharacterized protein</fullName>
    </submittedName>
</protein>
<comment type="caution">
    <text evidence="2">The sequence shown here is derived from an EMBL/GenBank/DDBJ whole genome shotgun (WGS) entry which is preliminary data.</text>
</comment>
<name>A0AAV2T0E4_CALDB</name>
<feature type="compositionally biased region" description="Basic and acidic residues" evidence="1">
    <location>
        <begin position="50"/>
        <end position="69"/>
    </location>
</feature>